<accession>A0AAW0B8E3</accession>
<comment type="subcellular location">
    <subcellularLocation>
        <location evidence="1">Membrane</location>
        <topology evidence="1">Multi-pass membrane protein</topology>
    </subcellularLocation>
</comment>
<feature type="transmembrane region" description="Helical" evidence="6">
    <location>
        <begin position="136"/>
        <end position="155"/>
    </location>
</feature>
<comment type="similarity">
    <text evidence="2">Belongs to the IFI6/IFI27 family.</text>
</comment>
<dbReference type="InterPro" id="IPR038213">
    <property type="entry name" value="IFI6/IFI27-like_sf"/>
</dbReference>
<dbReference type="GO" id="GO:0016020">
    <property type="term" value="C:membrane"/>
    <property type="evidence" value="ECO:0007669"/>
    <property type="project" value="UniProtKB-SubCell"/>
</dbReference>
<sequence length="191" mass="20797">MYIPGVGLTGFSTTGWLLAEYPVDDDYYTTIVRWLSQAWTAVVAFVKENFDASVKFIKENFPAVLAWLNGAFEYLSQPIKGHPHASLIISAFIFLGPQILLLPLIILHAVFILIFAAIGFGARGIVGGSPAAQYQALYYGGNTPAGSLFAIFQSIGMKYHAVTLSHWILACIRLLAGGIFVYVAVGLIHGW</sequence>
<evidence type="ECO:0000313" key="7">
    <source>
        <dbReference type="EMBL" id="KAK7022137.1"/>
    </source>
</evidence>
<protein>
    <recommendedName>
        <fullName evidence="9">Chromate transporter</fullName>
    </recommendedName>
</protein>
<dbReference type="Proteomes" id="UP001362999">
    <property type="component" value="Unassembled WGS sequence"/>
</dbReference>
<evidence type="ECO:0000256" key="3">
    <source>
        <dbReference type="ARBA" id="ARBA00022692"/>
    </source>
</evidence>
<dbReference type="AlphaFoldDB" id="A0AAW0B8E3"/>
<dbReference type="InterPro" id="IPR009311">
    <property type="entry name" value="IFI6/IFI27-like"/>
</dbReference>
<gene>
    <name evidence="7" type="ORF">R3P38DRAFT_2959588</name>
</gene>
<evidence type="ECO:0008006" key="9">
    <source>
        <dbReference type="Google" id="ProtNLM"/>
    </source>
</evidence>
<evidence type="ECO:0000256" key="1">
    <source>
        <dbReference type="ARBA" id="ARBA00004141"/>
    </source>
</evidence>
<keyword evidence="3 6" id="KW-0812">Transmembrane</keyword>
<feature type="transmembrane region" description="Helical" evidence="6">
    <location>
        <begin position="87"/>
        <end position="116"/>
    </location>
</feature>
<dbReference type="EMBL" id="JAWWNJ010000037">
    <property type="protein sequence ID" value="KAK7022137.1"/>
    <property type="molecule type" value="Genomic_DNA"/>
</dbReference>
<evidence type="ECO:0000256" key="4">
    <source>
        <dbReference type="ARBA" id="ARBA00022989"/>
    </source>
</evidence>
<organism evidence="7 8">
    <name type="scientific">Favolaschia claudopus</name>
    <dbReference type="NCBI Taxonomy" id="2862362"/>
    <lineage>
        <taxon>Eukaryota</taxon>
        <taxon>Fungi</taxon>
        <taxon>Dikarya</taxon>
        <taxon>Basidiomycota</taxon>
        <taxon>Agaricomycotina</taxon>
        <taxon>Agaricomycetes</taxon>
        <taxon>Agaricomycetidae</taxon>
        <taxon>Agaricales</taxon>
        <taxon>Marasmiineae</taxon>
        <taxon>Mycenaceae</taxon>
        <taxon>Favolaschia</taxon>
    </lineage>
</organism>
<dbReference type="Gene3D" id="6.10.110.10">
    <property type="match status" value="1"/>
</dbReference>
<name>A0AAW0B8E3_9AGAR</name>
<evidence type="ECO:0000256" key="6">
    <source>
        <dbReference type="SAM" id="Phobius"/>
    </source>
</evidence>
<reference evidence="7 8" key="1">
    <citation type="journal article" date="2024" name="J Genomics">
        <title>Draft genome sequencing and assembly of Favolaschia claudopus CIRM-BRFM 2984 isolated from oak limbs.</title>
        <authorList>
            <person name="Navarro D."/>
            <person name="Drula E."/>
            <person name="Chaduli D."/>
            <person name="Cazenave R."/>
            <person name="Ahrendt S."/>
            <person name="Wang J."/>
            <person name="Lipzen A."/>
            <person name="Daum C."/>
            <person name="Barry K."/>
            <person name="Grigoriev I.V."/>
            <person name="Favel A."/>
            <person name="Rosso M.N."/>
            <person name="Martin F."/>
        </authorList>
    </citation>
    <scope>NUCLEOTIDE SEQUENCE [LARGE SCALE GENOMIC DNA]</scope>
    <source>
        <strain evidence="7 8">CIRM-BRFM 2984</strain>
    </source>
</reference>
<keyword evidence="8" id="KW-1185">Reference proteome</keyword>
<keyword evidence="4 6" id="KW-1133">Transmembrane helix</keyword>
<keyword evidence="5 6" id="KW-0472">Membrane</keyword>
<evidence type="ECO:0000313" key="8">
    <source>
        <dbReference type="Proteomes" id="UP001362999"/>
    </source>
</evidence>
<evidence type="ECO:0000256" key="5">
    <source>
        <dbReference type="ARBA" id="ARBA00023136"/>
    </source>
</evidence>
<dbReference type="Pfam" id="PF06140">
    <property type="entry name" value="Ifi-6-16"/>
    <property type="match status" value="1"/>
</dbReference>
<feature type="transmembrane region" description="Helical" evidence="6">
    <location>
        <begin position="167"/>
        <end position="188"/>
    </location>
</feature>
<comment type="caution">
    <text evidence="7">The sequence shown here is derived from an EMBL/GenBank/DDBJ whole genome shotgun (WGS) entry which is preliminary data.</text>
</comment>
<proteinExistence type="inferred from homology"/>
<evidence type="ECO:0000256" key="2">
    <source>
        <dbReference type="ARBA" id="ARBA00007262"/>
    </source>
</evidence>